<evidence type="ECO:0000313" key="4">
    <source>
        <dbReference type="Proteomes" id="UP000674084"/>
    </source>
</evidence>
<feature type="transmembrane region" description="Helical" evidence="1">
    <location>
        <begin position="576"/>
        <end position="598"/>
    </location>
</feature>
<dbReference type="InterPro" id="IPR027417">
    <property type="entry name" value="P-loop_NTPase"/>
</dbReference>
<dbReference type="Pfam" id="PF05729">
    <property type="entry name" value="NACHT"/>
    <property type="match status" value="1"/>
</dbReference>
<keyword evidence="1" id="KW-0472">Membrane</keyword>
<sequence length="686" mass="75950">MTEDERPRNQISGSVEGTAFQVGSVHGDVVFRQSSTSLNEGGPQAVLARQLADQVRMLSRREEENWRIADPLPLPVRWRTADEELFDHWDNVNGRSGSEPVSLAGHFAEIRETYESVPSGRLVILGRAGAGKTVFAHRLILSLIGDGDRSGPVPVLFSISGWNATSTALRTWMVHQLVRDFPFLDAADRTGKNGAETLVDGDGILPVLDGFDEIPAQHHPDAIREISRFDGPLVVTSRPDEYTGAALAAKVLSRAAAIHLEDLTLDDAERYLVASTAKTRTAEWEAVFAHLRAAPDELASRNLAPVMATPLMVMLARTTYNDTAAHDPAELLDTHRFPTREDVEEHLLSAYLDAVYDPRFFNPHTTELPDWDPNRARHWLGFLAAHLTRLDTYDLTWWRLDTGIHSVTRALIITFLFVWSAWFLGILMSPLVASDFSVFSGVPSALFLGLPTGIIAGFVNVLGRPRQEPERFGLRIRVRGVREGVTFAGFKRAGSEVFIGAIFGVSAGITAELVFAISGLIEFGTWRAGDIVRYGWVGLSGGLVFGLVNLVVLLFGDRYNPEKSVTAWQLLITDRAVTLLRVIAAAIAVGGVVGFALFHEPQTLADHIFIGSLAGAAVGVVRLLGSAWGNWLIFTRFWLPLTRRSPWRPKRFLEDAHRRSVLRQAGAVYQFRHARLRDHLARQHQR</sequence>
<gene>
    <name evidence="3" type="ORF">KBO27_13875</name>
</gene>
<feature type="transmembrane region" description="Helical" evidence="1">
    <location>
        <begin position="533"/>
        <end position="555"/>
    </location>
</feature>
<reference evidence="3 4" key="1">
    <citation type="submission" date="2021-04" db="EMBL/GenBank/DDBJ databases">
        <title>Whole-genome sequencing of Saccharopolyspora endophytica KCTC 19397.</title>
        <authorList>
            <person name="Ay H."/>
            <person name="Saygin H."/>
            <person name="Sahin N."/>
        </authorList>
    </citation>
    <scope>NUCLEOTIDE SEQUENCE [LARGE SCALE GENOMIC DNA]</scope>
    <source>
        <strain evidence="3 4">KCTC 19397</strain>
    </source>
</reference>
<proteinExistence type="predicted"/>
<feature type="domain" description="NACHT" evidence="2">
    <location>
        <begin position="122"/>
        <end position="272"/>
    </location>
</feature>
<dbReference type="RefSeq" id="WP_210970425.1">
    <property type="nucleotide sequence ID" value="NZ_JAGPXE010000005.1"/>
</dbReference>
<dbReference type="InterPro" id="IPR007111">
    <property type="entry name" value="NACHT_NTPase"/>
</dbReference>
<keyword evidence="4" id="KW-1185">Reference proteome</keyword>
<comment type="caution">
    <text evidence="3">The sequence shown here is derived from an EMBL/GenBank/DDBJ whole genome shotgun (WGS) entry which is preliminary data.</text>
</comment>
<dbReference type="EMBL" id="JAGPXE010000005">
    <property type="protein sequence ID" value="MBQ0925037.1"/>
    <property type="molecule type" value="Genomic_DNA"/>
</dbReference>
<dbReference type="Proteomes" id="UP000674084">
    <property type="component" value="Unassembled WGS sequence"/>
</dbReference>
<keyword evidence="1" id="KW-0812">Transmembrane</keyword>
<feature type="transmembrane region" description="Helical" evidence="1">
    <location>
        <begin position="610"/>
        <end position="634"/>
    </location>
</feature>
<feature type="transmembrane region" description="Helical" evidence="1">
    <location>
        <begin position="410"/>
        <end position="433"/>
    </location>
</feature>
<evidence type="ECO:0000256" key="1">
    <source>
        <dbReference type="SAM" id="Phobius"/>
    </source>
</evidence>
<dbReference type="Gene3D" id="3.40.50.300">
    <property type="entry name" value="P-loop containing nucleotide triphosphate hydrolases"/>
    <property type="match status" value="1"/>
</dbReference>
<evidence type="ECO:0000313" key="3">
    <source>
        <dbReference type="EMBL" id="MBQ0925037.1"/>
    </source>
</evidence>
<dbReference type="SUPFAM" id="SSF52540">
    <property type="entry name" value="P-loop containing nucleoside triphosphate hydrolases"/>
    <property type="match status" value="1"/>
</dbReference>
<keyword evidence="1" id="KW-1133">Transmembrane helix</keyword>
<feature type="transmembrane region" description="Helical" evidence="1">
    <location>
        <begin position="497"/>
        <end position="521"/>
    </location>
</feature>
<organism evidence="3 4">
    <name type="scientific">Saccharopolyspora endophytica</name>
    <dbReference type="NCBI Taxonomy" id="543886"/>
    <lineage>
        <taxon>Bacteria</taxon>
        <taxon>Bacillati</taxon>
        <taxon>Actinomycetota</taxon>
        <taxon>Actinomycetes</taxon>
        <taxon>Pseudonocardiales</taxon>
        <taxon>Pseudonocardiaceae</taxon>
        <taxon>Saccharopolyspora</taxon>
    </lineage>
</organism>
<name>A0ABS5DFH5_9PSEU</name>
<accession>A0ABS5DFH5</accession>
<evidence type="ECO:0000259" key="2">
    <source>
        <dbReference type="Pfam" id="PF05729"/>
    </source>
</evidence>
<feature type="transmembrane region" description="Helical" evidence="1">
    <location>
        <begin position="445"/>
        <end position="463"/>
    </location>
</feature>
<protein>
    <submittedName>
        <fullName evidence="3">NACHT domain-containing protein</fullName>
    </submittedName>
</protein>